<name>D3DYA1_CUPMC</name>
<feature type="compositionally biased region" description="Basic and acidic residues" evidence="1">
    <location>
        <begin position="59"/>
        <end position="70"/>
    </location>
</feature>
<keyword evidence="3" id="KW-1185">Reference proteome</keyword>
<sequence>MVGVESGDFVGGKHGGGLAGISGGARTEGGTLPNRTGRDYYKAATAAMRTLRQSIKNYGDARENPDRSPVELRCLSP</sequence>
<reference evidence="3" key="1">
    <citation type="journal article" date="2010" name="PLoS ONE">
        <title>The complete genome sequence of Cupriavidus metallidurans strain CH34, a master survivalist in harsh and anthropogenic environments.</title>
        <authorList>
            <person name="Janssen P.J."/>
            <person name="Van Houdt R."/>
            <person name="Moors H."/>
            <person name="Monsieurs P."/>
            <person name="Morin N."/>
            <person name="Michaux A."/>
            <person name="Benotmane M.A."/>
            <person name="Leys N."/>
            <person name="Vallaeys T."/>
            <person name="Lapidus A."/>
            <person name="Monchy S."/>
            <person name="Medigue C."/>
            <person name="Taghavi S."/>
            <person name="McCorkle S."/>
            <person name="Dunn J."/>
            <person name="van der Lelie D."/>
            <person name="Mergeay M."/>
        </authorList>
    </citation>
    <scope>NUCLEOTIDE SEQUENCE [LARGE SCALE GENOMIC DNA]</scope>
    <source>
        <strain evidence="3">ATCC 43123 / DSM 2839 / NBRC 102507 / CH34</strain>
    </source>
</reference>
<protein>
    <submittedName>
        <fullName evidence="2">Uncharacterized protein</fullName>
    </submittedName>
</protein>
<evidence type="ECO:0000313" key="2">
    <source>
        <dbReference type="EMBL" id="ADC45271.1"/>
    </source>
</evidence>
<dbReference type="AlphaFoldDB" id="D3DYA1"/>
<feature type="region of interest" description="Disordered" evidence="1">
    <location>
        <begin position="56"/>
        <end position="77"/>
    </location>
</feature>
<dbReference type="EMBL" id="CP000353">
    <property type="protein sequence ID" value="ADC45271.1"/>
    <property type="molecule type" value="Genomic_DNA"/>
</dbReference>
<gene>
    <name evidence="2" type="ordered locus">Rmet_6683</name>
</gene>
<evidence type="ECO:0000313" key="3">
    <source>
        <dbReference type="Proteomes" id="UP000002429"/>
    </source>
</evidence>
<feature type="region of interest" description="Disordered" evidence="1">
    <location>
        <begin position="1"/>
        <end position="37"/>
    </location>
</feature>
<feature type="compositionally biased region" description="Gly residues" evidence="1">
    <location>
        <begin position="9"/>
        <end position="27"/>
    </location>
</feature>
<dbReference type="Proteomes" id="UP000002429">
    <property type="component" value="Plasmid megaplasmid"/>
</dbReference>
<keyword evidence="2" id="KW-0614">Plasmid</keyword>
<evidence type="ECO:0000256" key="1">
    <source>
        <dbReference type="SAM" id="MobiDB-lite"/>
    </source>
</evidence>
<geneLocation type="plasmid" evidence="2 3">
    <name>megaplasmid</name>
</geneLocation>
<dbReference type="KEGG" id="rme:Rmet_6683"/>
<accession>D3DYA1</accession>
<dbReference type="HOGENOM" id="CLU_2635495_0_0_4"/>
<proteinExistence type="predicted"/>
<organism evidence="2 3">
    <name type="scientific">Cupriavidus metallidurans (strain ATCC 43123 / DSM 2839 / NBRC 102507 / CH34)</name>
    <name type="common">Ralstonia metallidurans</name>
    <dbReference type="NCBI Taxonomy" id="266264"/>
    <lineage>
        <taxon>Bacteria</taxon>
        <taxon>Pseudomonadati</taxon>
        <taxon>Pseudomonadota</taxon>
        <taxon>Betaproteobacteria</taxon>
        <taxon>Burkholderiales</taxon>
        <taxon>Burkholderiaceae</taxon>
        <taxon>Cupriavidus</taxon>
    </lineage>
</organism>